<reference evidence="1" key="1">
    <citation type="submission" date="2021-01" db="EMBL/GenBank/DDBJ databases">
        <authorList>
            <person name="Corre E."/>
            <person name="Pelletier E."/>
            <person name="Niang G."/>
            <person name="Scheremetjew M."/>
            <person name="Finn R."/>
            <person name="Kale V."/>
            <person name="Holt S."/>
            <person name="Cochrane G."/>
            <person name="Meng A."/>
            <person name="Brown T."/>
            <person name="Cohen L."/>
        </authorList>
    </citation>
    <scope>NUCLEOTIDE SEQUENCE</scope>
    <source>
        <strain evidence="1">WS</strain>
    </source>
</reference>
<proteinExistence type="predicted"/>
<accession>A0A7S1KTQ3</accession>
<dbReference type="EMBL" id="HBGD01008111">
    <property type="protein sequence ID" value="CAD9083431.1"/>
    <property type="molecule type" value="Transcribed_RNA"/>
</dbReference>
<name>A0A7S1KTQ3_9EUKA</name>
<sequence length="104" mass="11578">MKSSKTQMKNSSGNSSSTISFSHLAFNGRESFPLSFNKSLSVCASPPKFNLNSMSLFWKCVGQGHLKFKMQKLYSPFQKILSLLFESHVCTGTPYNWNVSGSVL</sequence>
<organism evidence="1">
    <name type="scientific">Percolomonas cosmopolitus</name>
    <dbReference type="NCBI Taxonomy" id="63605"/>
    <lineage>
        <taxon>Eukaryota</taxon>
        <taxon>Discoba</taxon>
        <taxon>Heterolobosea</taxon>
        <taxon>Tetramitia</taxon>
        <taxon>Eutetramitia</taxon>
        <taxon>Percolomonadidae</taxon>
        <taxon>Percolomonas</taxon>
    </lineage>
</organism>
<evidence type="ECO:0000313" key="1">
    <source>
        <dbReference type="EMBL" id="CAD9083431.1"/>
    </source>
</evidence>
<dbReference type="AlphaFoldDB" id="A0A7S1KTQ3"/>
<protein>
    <submittedName>
        <fullName evidence="1">Uncharacterized protein</fullName>
    </submittedName>
</protein>
<gene>
    <name evidence="1" type="ORF">PCOS0759_LOCUS6685</name>
</gene>